<evidence type="ECO:0000259" key="2">
    <source>
        <dbReference type="PROSITE" id="PS50987"/>
    </source>
</evidence>
<proteinExistence type="predicted"/>
<dbReference type="SMART" id="SM00418">
    <property type="entry name" value="HTH_ARSR"/>
    <property type="match status" value="1"/>
</dbReference>
<evidence type="ECO:0000256" key="1">
    <source>
        <dbReference type="SAM" id="MobiDB-lite"/>
    </source>
</evidence>
<keyword evidence="4" id="KW-1185">Reference proteome</keyword>
<dbReference type="PRINTS" id="PR00778">
    <property type="entry name" value="HTHARSR"/>
</dbReference>
<gene>
    <name evidence="3" type="ORF">SLNWT_1962</name>
</gene>
<dbReference type="GO" id="GO:0003700">
    <property type="term" value="F:DNA-binding transcription factor activity"/>
    <property type="evidence" value="ECO:0007669"/>
    <property type="project" value="InterPro"/>
</dbReference>
<dbReference type="PANTHER" id="PTHR38600:SF2">
    <property type="entry name" value="SLL0088 PROTEIN"/>
    <property type="match status" value="1"/>
</dbReference>
<feature type="region of interest" description="Disordered" evidence="1">
    <location>
        <begin position="104"/>
        <end position="130"/>
    </location>
</feature>
<dbReference type="KEGG" id="sals:SLNWT_1962"/>
<dbReference type="Pfam" id="PF12840">
    <property type="entry name" value="HTH_20"/>
    <property type="match status" value="1"/>
</dbReference>
<organism evidence="3 4">
    <name type="scientific">Streptomyces albus (strain ATCC 21838 / DSM 41398 / FERM P-419 / JCM 4703 / NBRC 107858)</name>
    <dbReference type="NCBI Taxonomy" id="1081613"/>
    <lineage>
        <taxon>Bacteria</taxon>
        <taxon>Bacillati</taxon>
        <taxon>Actinomycetota</taxon>
        <taxon>Actinomycetes</taxon>
        <taxon>Kitasatosporales</taxon>
        <taxon>Streptomycetaceae</taxon>
        <taxon>Streptomyces</taxon>
    </lineage>
</organism>
<dbReference type="NCBIfam" id="NF033788">
    <property type="entry name" value="HTH_metalloreg"/>
    <property type="match status" value="1"/>
</dbReference>
<dbReference type="CDD" id="cd00090">
    <property type="entry name" value="HTH_ARSR"/>
    <property type="match status" value="1"/>
</dbReference>
<dbReference type="AlphaFoldDB" id="A0A0B5EJC1"/>
<dbReference type="SUPFAM" id="SSF46785">
    <property type="entry name" value="Winged helix' DNA-binding domain"/>
    <property type="match status" value="1"/>
</dbReference>
<dbReference type="InterPro" id="IPR011991">
    <property type="entry name" value="ArsR-like_HTH"/>
</dbReference>
<dbReference type="InterPro" id="IPR036388">
    <property type="entry name" value="WH-like_DNA-bd_sf"/>
</dbReference>
<protein>
    <submittedName>
        <fullName evidence="3">ArsR family transcriptional regulator</fullName>
    </submittedName>
</protein>
<sequence>MQDPSRALDLVFGALADPSRRAMLERLSQGPATAGELAEPLTISRPAVSQHLKVLEAAGLVVRTRQAQWRTCTLRTEPLDEVSAWLEHQRTAWQQSFDALEDRLRERQRERDTRASRGPRGRHEEGKAER</sequence>
<name>A0A0B5EJC1_STRA4</name>
<evidence type="ECO:0000313" key="4">
    <source>
        <dbReference type="Proteomes" id="UP000031523"/>
    </source>
</evidence>
<dbReference type="Proteomes" id="UP000031523">
    <property type="component" value="Chromosome"/>
</dbReference>
<dbReference type="Gene3D" id="1.10.10.10">
    <property type="entry name" value="Winged helix-like DNA-binding domain superfamily/Winged helix DNA-binding domain"/>
    <property type="match status" value="1"/>
</dbReference>
<evidence type="ECO:0000313" key="3">
    <source>
        <dbReference type="EMBL" id="AJE82338.1"/>
    </source>
</evidence>
<dbReference type="EMBL" id="CP010519">
    <property type="protein sequence ID" value="AJE82338.1"/>
    <property type="molecule type" value="Genomic_DNA"/>
</dbReference>
<dbReference type="PROSITE" id="PS50987">
    <property type="entry name" value="HTH_ARSR_2"/>
    <property type="match status" value="1"/>
</dbReference>
<reference evidence="3 4" key="1">
    <citation type="submission" date="2015-01" db="EMBL/GenBank/DDBJ databases">
        <title>Enhanced salinomycin production by adjusting the supply of polyketide extender units in Streptomyce albus DSM 41398.</title>
        <authorList>
            <person name="Lu C."/>
        </authorList>
    </citation>
    <scope>NUCLEOTIDE SEQUENCE [LARGE SCALE GENOMIC DNA]</scope>
    <source>
        <strain evidence="4">ATCC 21838 / DSM 41398 / FERM P-419 / JCM 4703 / NBRC 107858</strain>
    </source>
</reference>
<dbReference type="InterPro" id="IPR036390">
    <property type="entry name" value="WH_DNA-bd_sf"/>
</dbReference>
<feature type="domain" description="HTH arsR-type" evidence="2">
    <location>
        <begin position="1"/>
        <end position="93"/>
    </location>
</feature>
<accession>A0A0B5EJC1</accession>
<dbReference type="InterPro" id="IPR001845">
    <property type="entry name" value="HTH_ArsR_DNA-bd_dom"/>
</dbReference>
<dbReference type="PANTHER" id="PTHR38600">
    <property type="entry name" value="TRANSCRIPTIONAL REGULATORY PROTEIN"/>
    <property type="match status" value="1"/>
</dbReference>